<keyword evidence="3" id="KW-1185">Reference proteome</keyword>
<dbReference type="GO" id="GO:0016020">
    <property type="term" value="C:membrane"/>
    <property type="evidence" value="ECO:0007669"/>
    <property type="project" value="InterPro"/>
</dbReference>
<keyword evidence="1" id="KW-0915">Sodium</keyword>
<accession>A0A0S2TCL1</accession>
<keyword evidence="1" id="KW-0406">Ion transport</keyword>
<dbReference type="GO" id="GO:0006814">
    <property type="term" value="P:sodium ion transport"/>
    <property type="evidence" value="ECO:0007669"/>
    <property type="project" value="UniProtKB-KW"/>
</dbReference>
<keyword evidence="1" id="KW-0813">Transport</keyword>
<dbReference type="InterPro" id="IPR004670">
    <property type="entry name" value="NhaA"/>
</dbReference>
<dbReference type="Pfam" id="PF06965">
    <property type="entry name" value="Na_H_antiport_1"/>
    <property type="match status" value="1"/>
</dbReference>
<keyword evidence="1" id="KW-0739">Sodium transport</keyword>
<reference evidence="2" key="1">
    <citation type="submission" date="2015-10" db="EMBL/GenBank/DDBJ databases">
        <title>Description of Candidatus Tenderia electrophaga gen. nov, sp. nov., an Uncultivated Electroautotroph from a Biocathode Enrichment.</title>
        <authorList>
            <person name="Eddie B.J."/>
            <person name="Malanoski A.P."/>
            <person name="Wang Z."/>
            <person name="Hall R.J."/>
            <person name="Oh S.D."/>
            <person name="Heiner C."/>
            <person name="Lin B."/>
            <person name="Strycharz-Glaven S.M."/>
        </authorList>
    </citation>
    <scope>NUCLEOTIDE SEQUENCE [LARGE SCALE GENOMIC DNA]</scope>
    <source>
        <strain evidence="2">NRL1</strain>
    </source>
</reference>
<dbReference type="Gene3D" id="1.20.1530.10">
    <property type="entry name" value="Na+/H+ antiporter like domain"/>
    <property type="match status" value="1"/>
</dbReference>
<dbReference type="KEGG" id="tee:Tel_06610"/>
<sequence length="67" mass="6668">MGLGAGKSNGVTALGRTGVKSGLGELPDETGRTHVIGVSLCADAGVTLSLHSAALVYDDTMELVLLA</sequence>
<dbReference type="EMBL" id="CP013099">
    <property type="protein sequence ID" value="ALP52852.1"/>
    <property type="molecule type" value="Genomic_DNA"/>
</dbReference>
<organism evidence="2 3">
    <name type="scientific">Candidatus Tenderia electrophaga</name>
    <dbReference type="NCBI Taxonomy" id="1748243"/>
    <lineage>
        <taxon>Bacteria</taxon>
        <taxon>Pseudomonadati</taxon>
        <taxon>Pseudomonadota</taxon>
        <taxon>Gammaproteobacteria</taxon>
        <taxon>Candidatus Tenderiales</taxon>
        <taxon>Candidatus Tenderiaceae</taxon>
        <taxon>Candidatus Tenderia</taxon>
    </lineage>
</organism>
<dbReference type="AlphaFoldDB" id="A0A0S2TCL1"/>
<protein>
    <submittedName>
        <fullName evidence="2">Uncharacterized protein</fullName>
    </submittedName>
</protein>
<gene>
    <name evidence="2" type="ORF">Tel_06610</name>
</gene>
<dbReference type="Proteomes" id="UP000055136">
    <property type="component" value="Chromosome"/>
</dbReference>
<dbReference type="STRING" id="1748243.Tel_06610"/>
<evidence type="ECO:0000313" key="2">
    <source>
        <dbReference type="EMBL" id="ALP52852.1"/>
    </source>
</evidence>
<evidence type="ECO:0000313" key="3">
    <source>
        <dbReference type="Proteomes" id="UP000055136"/>
    </source>
</evidence>
<name>A0A0S2TCL1_9GAMM</name>
<dbReference type="InterPro" id="IPR023171">
    <property type="entry name" value="Na/H_antiporter_dom_sf"/>
</dbReference>
<evidence type="ECO:0000256" key="1">
    <source>
        <dbReference type="ARBA" id="ARBA00023201"/>
    </source>
</evidence>
<dbReference type="GO" id="GO:0006885">
    <property type="term" value="P:regulation of pH"/>
    <property type="evidence" value="ECO:0007669"/>
    <property type="project" value="InterPro"/>
</dbReference>
<proteinExistence type="predicted"/>